<feature type="transmembrane region" description="Helical" evidence="6">
    <location>
        <begin position="7"/>
        <end position="29"/>
    </location>
</feature>
<feature type="transmembrane region" description="Helical" evidence="6">
    <location>
        <begin position="215"/>
        <end position="235"/>
    </location>
</feature>
<dbReference type="InterPro" id="IPR000620">
    <property type="entry name" value="EamA_dom"/>
</dbReference>
<feature type="domain" description="EamA" evidence="7">
    <location>
        <begin position="9"/>
        <end position="137"/>
    </location>
</feature>
<evidence type="ECO:0000256" key="1">
    <source>
        <dbReference type="ARBA" id="ARBA00004141"/>
    </source>
</evidence>
<feature type="transmembrane region" description="Helical" evidence="6">
    <location>
        <begin position="149"/>
        <end position="166"/>
    </location>
</feature>
<keyword evidence="4 6" id="KW-1133">Transmembrane helix</keyword>
<keyword evidence="3 6" id="KW-0812">Transmembrane</keyword>
<dbReference type="InterPro" id="IPR050638">
    <property type="entry name" value="AA-Vitamin_Transporters"/>
</dbReference>
<dbReference type="Pfam" id="PF00892">
    <property type="entry name" value="EamA"/>
    <property type="match status" value="2"/>
</dbReference>
<comment type="subcellular location">
    <subcellularLocation>
        <location evidence="1">Membrane</location>
        <topology evidence="1">Multi-pass membrane protein</topology>
    </subcellularLocation>
</comment>
<feature type="transmembrane region" description="Helical" evidence="6">
    <location>
        <begin position="35"/>
        <end position="53"/>
    </location>
</feature>
<feature type="transmembrane region" description="Helical" evidence="6">
    <location>
        <begin position="178"/>
        <end position="203"/>
    </location>
</feature>
<sequence length="304" mass="33532">MNTKFGNWFLFILLSFIWGSSFILMKLGLEHLSSYHVASIRILVAGLTLLPFAFRHFKDIPKQKFGVVFLSGLFGNLIPAYLFCKAEMGVSSALAGMLNSLTPIFTLILGVAFFQQKTSRMQQLGIGIAFLGSLLLLLSRGGVEGQQNLIDISLIIIATVFYGINVNMVGRYLKGINIYGVASVSLLCSGFIALLVLIFTGFFSLQFNDSGFLKAAGYTSLLGFVCTGIATVGYYQLIKNAGVIFAAMVTYCIPVMAIVWGLFYHEDITKPEIGSLFVILLGVYITNAEKIRNNYRERKIRKTL</sequence>
<accession>A0A5M6CES8</accession>
<evidence type="ECO:0000259" key="7">
    <source>
        <dbReference type="Pfam" id="PF00892"/>
    </source>
</evidence>
<comment type="caution">
    <text evidence="8">The sequence shown here is derived from an EMBL/GenBank/DDBJ whole genome shotgun (WGS) entry which is preliminary data.</text>
</comment>
<protein>
    <submittedName>
        <fullName evidence="8">DMT family transporter</fullName>
    </submittedName>
</protein>
<dbReference type="InterPro" id="IPR037185">
    <property type="entry name" value="EmrE-like"/>
</dbReference>
<dbReference type="GO" id="GO:0016020">
    <property type="term" value="C:membrane"/>
    <property type="evidence" value="ECO:0007669"/>
    <property type="project" value="UniProtKB-SubCell"/>
</dbReference>
<organism evidence="8 9">
    <name type="scientific">Taibaiella lutea</name>
    <dbReference type="NCBI Taxonomy" id="2608001"/>
    <lineage>
        <taxon>Bacteria</taxon>
        <taxon>Pseudomonadati</taxon>
        <taxon>Bacteroidota</taxon>
        <taxon>Chitinophagia</taxon>
        <taxon>Chitinophagales</taxon>
        <taxon>Chitinophagaceae</taxon>
        <taxon>Taibaiella</taxon>
    </lineage>
</organism>
<feature type="domain" description="EamA" evidence="7">
    <location>
        <begin position="152"/>
        <end position="287"/>
    </location>
</feature>
<evidence type="ECO:0000256" key="3">
    <source>
        <dbReference type="ARBA" id="ARBA00022692"/>
    </source>
</evidence>
<gene>
    <name evidence="8" type="ORF">F0919_14145</name>
</gene>
<dbReference type="SUPFAM" id="SSF103481">
    <property type="entry name" value="Multidrug resistance efflux transporter EmrE"/>
    <property type="match status" value="2"/>
</dbReference>
<evidence type="ECO:0000313" key="9">
    <source>
        <dbReference type="Proteomes" id="UP000323632"/>
    </source>
</evidence>
<dbReference type="Proteomes" id="UP000323632">
    <property type="component" value="Unassembled WGS sequence"/>
</dbReference>
<evidence type="ECO:0000256" key="4">
    <source>
        <dbReference type="ARBA" id="ARBA00022989"/>
    </source>
</evidence>
<proteinExistence type="inferred from homology"/>
<evidence type="ECO:0000313" key="8">
    <source>
        <dbReference type="EMBL" id="KAA5533674.1"/>
    </source>
</evidence>
<reference evidence="8 9" key="1">
    <citation type="submission" date="2019-09" db="EMBL/GenBank/DDBJ databases">
        <title>Genome sequence and assembly of Taibaiella sp.</title>
        <authorList>
            <person name="Chhetri G."/>
        </authorList>
    </citation>
    <scope>NUCLEOTIDE SEQUENCE [LARGE SCALE GENOMIC DNA]</scope>
    <source>
        <strain evidence="8 9">KVB11</strain>
    </source>
</reference>
<feature type="transmembrane region" description="Helical" evidence="6">
    <location>
        <begin position="242"/>
        <end position="261"/>
    </location>
</feature>
<name>A0A5M6CES8_9BACT</name>
<keyword evidence="9" id="KW-1185">Reference proteome</keyword>
<feature type="transmembrane region" description="Helical" evidence="6">
    <location>
        <begin position="124"/>
        <end position="143"/>
    </location>
</feature>
<evidence type="ECO:0000256" key="5">
    <source>
        <dbReference type="ARBA" id="ARBA00023136"/>
    </source>
</evidence>
<dbReference type="AlphaFoldDB" id="A0A5M6CES8"/>
<evidence type="ECO:0000256" key="2">
    <source>
        <dbReference type="ARBA" id="ARBA00007362"/>
    </source>
</evidence>
<comment type="similarity">
    <text evidence="2">Belongs to the EamA transporter family.</text>
</comment>
<dbReference type="PANTHER" id="PTHR32322:SF2">
    <property type="entry name" value="EAMA DOMAIN-CONTAINING PROTEIN"/>
    <property type="match status" value="1"/>
</dbReference>
<feature type="transmembrane region" description="Helical" evidence="6">
    <location>
        <begin position="65"/>
        <end position="83"/>
    </location>
</feature>
<dbReference type="EMBL" id="VWSH01000003">
    <property type="protein sequence ID" value="KAA5533674.1"/>
    <property type="molecule type" value="Genomic_DNA"/>
</dbReference>
<feature type="transmembrane region" description="Helical" evidence="6">
    <location>
        <begin position="273"/>
        <end position="291"/>
    </location>
</feature>
<dbReference type="PANTHER" id="PTHR32322">
    <property type="entry name" value="INNER MEMBRANE TRANSPORTER"/>
    <property type="match status" value="1"/>
</dbReference>
<dbReference type="RefSeq" id="WP_150033421.1">
    <property type="nucleotide sequence ID" value="NZ_VWSH01000003.1"/>
</dbReference>
<feature type="transmembrane region" description="Helical" evidence="6">
    <location>
        <begin position="89"/>
        <end position="112"/>
    </location>
</feature>
<keyword evidence="5 6" id="KW-0472">Membrane</keyword>
<evidence type="ECO:0000256" key="6">
    <source>
        <dbReference type="SAM" id="Phobius"/>
    </source>
</evidence>